<comment type="caution">
    <text evidence="4">The sequence shown here is derived from an EMBL/GenBank/DDBJ whole genome shotgun (WGS) entry which is preliminary data.</text>
</comment>
<evidence type="ECO:0000259" key="3">
    <source>
        <dbReference type="PROSITE" id="PS50011"/>
    </source>
</evidence>
<dbReference type="SMART" id="SM00028">
    <property type="entry name" value="TPR"/>
    <property type="match status" value="8"/>
</dbReference>
<keyword evidence="2" id="KW-0175">Coiled coil</keyword>
<dbReference type="InterPro" id="IPR006597">
    <property type="entry name" value="Sel1-like"/>
</dbReference>
<name>A0ABR2H242_9EUKA</name>
<dbReference type="InterPro" id="IPR011009">
    <property type="entry name" value="Kinase-like_dom_sf"/>
</dbReference>
<gene>
    <name evidence="4" type="ORF">M9Y10_030821</name>
</gene>
<evidence type="ECO:0000256" key="1">
    <source>
        <dbReference type="PROSITE-ProRule" id="PRU00339"/>
    </source>
</evidence>
<dbReference type="InterPro" id="IPR000719">
    <property type="entry name" value="Prot_kinase_dom"/>
</dbReference>
<dbReference type="SMART" id="SM00220">
    <property type="entry name" value="S_TKc"/>
    <property type="match status" value="1"/>
</dbReference>
<dbReference type="Gene3D" id="1.25.40.10">
    <property type="entry name" value="Tetratricopeptide repeat domain"/>
    <property type="match status" value="5"/>
</dbReference>
<dbReference type="PANTHER" id="PTHR43628">
    <property type="entry name" value="ACTIVATOR OF C KINASE PROTEIN 1-RELATED"/>
    <property type="match status" value="1"/>
</dbReference>
<dbReference type="SUPFAM" id="SSF56112">
    <property type="entry name" value="Protein kinase-like (PK-like)"/>
    <property type="match status" value="1"/>
</dbReference>
<sequence>MSLVSFHSVPKQKLQGISNNEIKNLYSKFVFLYFSFKRYQNQEGINIQSSIEKLLYYSLKDFKFITVNLNDINQNNQKLFNGNNVTNEKSDTETPTTDINAYFCCEGKFIIVKQINILIIKSLIEKLKDEKIEILNVSENINLFKKEPNEINAKNEIKNFCQYYQAEINKNKFIKSTISPIIGYTIRRFFYPNYFFKDSSFFDLYRASKSKEEMIKTKLFKLLFECKNNVQFVYQFIHIIQEINMNINNIQGNATNIIEFKNEDFIKLRTIYTNQSAFYYLVIHRETFYIFLMKDLCEPNKPEYEIDFCNKYSNRFFTRFYGFIKQNRMIKSLIYEFMCNNSLNECKDKFDSLFSLLTINRLYQGIRFLFSKNLIHRDLKPKNILLDNNFIPYISDFETIRHPDKNEQITNNIGSILYSSPEQDDGHYTSFPTDIYSFGLIIHFLYKKNHLHSLNPYEKNLNRNKIKIKNSEEKIYSKNIEKLFMSCIKTSPEKRPNHNEIKSMIVKEINTFDFFNISKETDTSKKIELIQFIFENLLIQYESKEESSKFIFNILKFYFNLHNEECNNDLKQNDSDALLNKGNLFLQRNDYQKAKEYFELAAKQNNSDAHYNLGNLYSKGQGVKQNYLKAKEHYELAANKNNSNALFRLGILFYNGLGVKKDPQKAIKYFELSAMLNNSDSFYNLGIIYSSGQYVKQNYKKAKEYFEHAAKQNHPDSFLNLGIMYCNGLGVKQDYSKAKEYFEIAAKQNYPNSFLYLGILYHHGQGVKKDYKKAKEYYELSAKQNNPVAFHNLGILYFHGNGVKQNFDKAKLFFELAVQNNNLDALYDLGHLYYHGQGVDKNYKIAKEYFELSAKQNNSNALLYLGDIYYYGQDVFQSYLKAKEYYEKSSEQQNPKAYLKLGNLYLEGKGVNQNYSKAKEYYELAAQRNCSDAFSNLGYLYLEGKGVTQDYSMAIKYLELSAKLNDSNALLCLGNLYYLGRGVEQDYKKAKEYFELSAELNNSDALHNLGQLYSKGQGVKQDYSKAKEYFEIAAKQNNCHSFLKLGIIYEEGLGVPKDYLRAKLNYELSIKQNYSLAYIQLANLYMNGYGVDKDLSKMKELLEIAAHCKNSKAFVLLGDIYLRGIGVEKNFVEARKYYEKASNQNYSVAFLKLGELYFHGYGVDKDIIQWKKYIEYSAQLNNTEALFALSYFYSNSEQYDITKAIHYLNECKKTKYEIQYLCTPEDHISYSQHEYNKFYYRSMNDLGLIYLIVIKNEEKAIKNIKEAACAEYPFGQNNYGLLLQFYLNDSLNAEYFYQKSSKHNFALAYYNLGYIKEKEEKIEEAFKFYEKASINEDAPLEFHNHTHIDRMLIISKIFIICFTNIKLAVYYYMKSDINRCKEFFIKAFAKILDLNNNFIQKQINHIIRIKGNFFSFLKFIIFMCPTFNFSNQQYLISEEEMMDIINQSNITLDTINDEIKEQEKEKSNTNVKQNEKENVKLNNKDNNFIENIQPKSIKSGMKYIDDKEYKLEEIKANQRNIDFNCKSNKLVIFKDLGELFDYIAESGNFLKEMNEIIESIMKLLYKPPYAILFGRISIIKPNPIHKEESNLLKNVDQSFYDGFNESF</sequence>
<evidence type="ECO:0000313" key="4">
    <source>
        <dbReference type="EMBL" id="KAK8840268.1"/>
    </source>
</evidence>
<evidence type="ECO:0000313" key="5">
    <source>
        <dbReference type="Proteomes" id="UP001470230"/>
    </source>
</evidence>
<reference evidence="4 5" key="1">
    <citation type="submission" date="2024-04" db="EMBL/GenBank/DDBJ databases">
        <title>Tritrichomonas musculus Genome.</title>
        <authorList>
            <person name="Alves-Ferreira E."/>
            <person name="Grigg M."/>
            <person name="Lorenzi H."/>
            <person name="Galac M."/>
        </authorList>
    </citation>
    <scope>NUCLEOTIDE SEQUENCE [LARGE SCALE GENOMIC DNA]</scope>
    <source>
        <strain evidence="4 5">EAF2021</strain>
    </source>
</reference>
<organism evidence="4 5">
    <name type="scientific">Tritrichomonas musculus</name>
    <dbReference type="NCBI Taxonomy" id="1915356"/>
    <lineage>
        <taxon>Eukaryota</taxon>
        <taxon>Metamonada</taxon>
        <taxon>Parabasalia</taxon>
        <taxon>Tritrichomonadida</taxon>
        <taxon>Tritrichomonadidae</taxon>
        <taxon>Tritrichomonas</taxon>
    </lineage>
</organism>
<dbReference type="Pfam" id="PF08238">
    <property type="entry name" value="Sel1"/>
    <property type="match status" value="20"/>
</dbReference>
<dbReference type="SMART" id="SM00671">
    <property type="entry name" value="SEL1"/>
    <property type="match status" value="20"/>
</dbReference>
<dbReference type="InterPro" id="IPR019734">
    <property type="entry name" value="TPR_rpt"/>
</dbReference>
<dbReference type="EMBL" id="JAPFFF010000047">
    <property type="protein sequence ID" value="KAK8840268.1"/>
    <property type="molecule type" value="Genomic_DNA"/>
</dbReference>
<feature type="coiled-coil region" evidence="2">
    <location>
        <begin position="1445"/>
        <end position="1484"/>
    </location>
</feature>
<protein>
    <recommendedName>
        <fullName evidence="3">Protein kinase domain-containing protein</fullName>
    </recommendedName>
</protein>
<proteinExistence type="predicted"/>
<dbReference type="PROSITE" id="PS50011">
    <property type="entry name" value="PROTEIN_KINASE_DOM"/>
    <property type="match status" value="1"/>
</dbReference>
<keyword evidence="5" id="KW-1185">Reference proteome</keyword>
<feature type="repeat" description="TPR" evidence="1">
    <location>
        <begin position="575"/>
        <end position="608"/>
    </location>
</feature>
<dbReference type="Pfam" id="PF00069">
    <property type="entry name" value="Pkinase"/>
    <property type="match status" value="1"/>
</dbReference>
<dbReference type="InterPro" id="IPR008271">
    <property type="entry name" value="Ser/Thr_kinase_AS"/>
</dbReference>
<dbReference type="PROSITE" id="PS00108">
    <property type="entry name" value="PROTEIN_KINASE_ST"/>
    <property type="match status" value="1"/>
</dbReference>
<dbReference type="InterPro" id="IPR011990">
    <property type="entry name" value="TPR-like_helical_dom_sf"/>
</dbReference>
<dbReference type="SUPFAM" id="SSF81901">
    <property type="entry name" value="HCP-like"/>
    <property type="match status" value="5"/>
</dbReference>
<keyword evidence="1" id="KW-0802">TPR repeat</keyword>
<dbReference type="PANTHER" id="PTHR43628:SF1">
    <property type="entry name" value="CHITIN SYNTHASE REGULATORY FACTOR 2-RELATED"/>
    <property type="match status" value="1"/>
</dbReference>
<evidence type="ECO:0000256" key="2">
    <source>
        <dbReference type="SAM" id="Coils"/>
    </source>
</evidence>
<feature type="domain" description="Protein kinase" evidence="3">
    <location>
        <begin position="265"/>
        <end position="515"/>
    </location>
</feature>
<dbReference type="Proteomes" id="UP001470230">
    <property type="component" value="Unassembled WGS sequence"/>
</dbReference>
<dbReference type="PROSITE" id="PS50005">
    <property type="entry name" value="TPR"/>
    <property type="match status" value="1"/>
</dbReference>
<dbReference type="Gene3D" id="1.10.510.10">
    <property type="entry name" value="Transferase(Phosphotransferase) domain 1"/>
    <property type="match status" value="1"/>
</dbReference>
<accession>A0ABR2H242</accession>
<dbReference type="InterPro" id="IPR052945">
    <property type="entry name" value="Mitotic_Regulator"/>
</dbReference>